<dbReference type="Proteomes" id="UP000016931">
    <property type="component" value="Unassembled WGS sequence"/>
</dbReference>
<protein>
    <submittedName>
        <fullName evidence="2">Uncharacterized protein</fullName>
    </submittedName>
</protein>
<keyword evidence="3" id="KW-1185">Reference proteome</keyword>
<evidence type="ECO:0000313" key="3">
    <source>
        <dbReference type="Proteomes" id="UP000016931"/>
    </source>
</evidence>
<proteinExistence type="predicted"/>
<evidence type="ECO:0000313" key="2">
    <source>
        <dbReference type="EMBL" id="EMF10578.1"/>
    </source>
</evidence>
<dbReference type="HOGENOM" id="CLU_2352401_0_0_1"/>
<feature type="region of interest" description="Disordered" evidence="1">
    <location>
        <begin position="70"/>
        <end position="97"/>
    </location>
</feature>
<dbReference type="EMBL" id="KB456267">
    <property type="protein sequence ID" value="EMF10578.1"/>
    <property type="molecule type" value="Genomic_DNA"/>
</dbReference>
<feature type="compositionally biased region" description="Polar residues" evidence="1">
    <location>
        <begin position="77"/>
        <end position="97"/>
    </location>
</feature>
<sequence length="97" mass="11102">MYGRRRLQWKLLIDSMCTEYYAVWSAYCCYCLSLTCPLLAESQVDGTDITVEQSKKIWETPFTLPNSTFRNDLGLPSNATYSTFSPREQTAGQDSTH</sequence>
<dbReference type="GeneID" id="27907016"/>
<name>N1QHF1_SPHMS</name>
<dbReference type="AlphaFoldDB" id="N1QHF1"/>
<accession>N1QHF1</accession>
<organism evidence="2 3">
    <name type="scientific">Sphaerulina musiva (strain SO2202)</name>
    <name type="common">Poplar stem canker fungus</name>
    <name type="synonym">Septoria musiva</name>
    <dbReference type="NCBI Taxonomy" id="692275"/>
    <lineage>
        <taxon>Eukaryota</taxon>
        <taxon>Fungi</taxon>
        <taxon>Dikarya</taxon>
        <taxon>Ascomycota</taxon>
        <taxon>Pezizomycotina</taxon>
        <taxon>Dothideomycetes</taxon>
        <taxon>Dothideomycetidae</taxon>
        <taxon>Mycosphaerellales</taxon>
        <taxon>Mycosphaerellaceae</taxon>
        <taxon>Sphaerulina</taxon>
    </lineage>
</organism>
<feature type="non-terminal residue" evidence="2">
    <location>
        <position position="97"/>
    </location>
</feature>
<dbReference type="RefSeq" id="XP_016758699.1">
    <property type="nucleotide sequence ID" value="XM_016909879.1"/>
</dbReference>
<reference evidence="2 3" key="1">
    <citation type="journal article" date="2012" name="PLoS Pathog.">
        <title>Diverse lifestyles and strategies of plant pathogenesis encoded in the genomes of eighteen Dothideomycetes fungi.</title>
        <authorList>
            <person name="Ohm R.A."/>
            <person name="Feau N."/>
            <person name="Henrissat B."/>
            <person name="Schoch C.L."/>
            <person name="Horwitz B.A."/>
            <person name="Barry K.W."/>
            <person name="Condon B.J."/>
            <person name="Copeland A.C."/>
            <person name="Dhillon B."/>
            <person name="Glaser F."/>
            <person name="Hesse C.N."/>
            <person name="Kosti I."/>
            <person name="LaButti K."/>
            <person name="Lindquist E.A."/>
            <person name="Lucas S."/>
            <person name="Salamov A.A."/>
            <person name="Bradshaw R.E."/>
            <person name="Ciuffetti L."/>
            <person name="Hamelin R.C."/>
            <person name="Kema G.H.J."/>
            <person name="Lawrence C."/>
            <person name="Scott J.A."/>
            <person name="Spatafora J.W."/>
            <person name="Turgeon B.G."/>
            <person name="de Wit P.J.G.M."/>
            <person name="Zhong S."/>
            <person name="Goodwin S.B."/>
            <person name="Grigoriev I.V."/>
        </authorList>
    </citation>
    <scope>NUCLEOTIDE SEQUENCE [LARGE SCALE GENOMIC DNA]</scope>
    <source>
        <strain evidence="2 3">SO2202</strain>
    </source>
</reference>
<evidence type="ECO:0000256" key="1">
    <source>
        <dbReference type="SAM" id="MobiDB-lite"/>
    </source>
</evidence>
<gene>
    <name evidence="2" type="ORF">SEPMUDRAFT_69822</name>
</gene>